<proteinExistence type="predicted"/>
<dbReference type="PANTHER" id="PTHR43162:SF1">
    <property type="entry name" value="PRESTALK A DIFFERENTIATION PROTEIN A"/>
    <property type="match status" value="1"/>
</dbReference>
<reference evidence="1 2" key="1">
    <citation type="submission" date="2020-10" db="EMBL/GenBank/DDBJ databases">
        <title>Sequencing the genomes of 1000 actinobacteria strains.</title>
        <authorList>
            <person name="Klenk H.-P."/>
        </authorList>
    </citation>
    <scope>NUCLEOTIDE SEQUENCE [LARGE SCALE GENOMIC DNA]</scope>
    <source>
        <strain evidence="1 2">DSM 43748</strain>
    </source>
</reference>
<evidence type="ECO:0000313" key="2">
    <source>
        <dbReference type="Proteomes" id="UP000661607"/>
    </source>
</evidence>
<dbReference type="RefSeq" id="WP_192779510.1">
    <property type="nucleotide sequence ID" value="NZ_BAAASY010000005.1"/>
</dbReference>
<dbReference type="Gene3D" id="3.40.50.720">
    <property type="entry name" value="NAD(P)-binding Rossmann-like Domain"/>
    <property type="match status" value="1"/>
</dbReference>
<sequence length="159" mass="16901">MNCANNFNQNFDEDLWLEPLRAGRLALPIGETPEPFIDVEDVADVAAEVLARGGHSGQVYDLSGPRGLSFRAAVEISAGAAGRSIDYVELTPEVYRAELAASGYPEAAVAALDAMFAMHREGHTAVPADGVSRVLGRAPRRFEEDAKRVAASGVWSGTS</sequence>
<dbReference type="PANTHER" id="PTHR43162">
    <property type="match status" value="1"/>
</dbReference>
<gene>
    <name evidence="1" type="ORF">H4W81_008050</name>
</gene>
<dbReference type="EMBL" id="JADBEF010000001">
    <property type="protein sequence ID" value="MBE1565271.1"/>
    <property type="molecule type" value="Genomic_DNA"/>
</dbReference>
<dbReference type="SUPFAM" id="SSF51735">
    <property type="entry name" value="NAD(P)-binding Rossmann-fold domains"/>
    <property type="match status" value="1"/>
</dbReference>
<dbReference type="InterPro" id="IPR051604">
    <property type="entry name" value="Ergot_Alk_Oxidoreductase"/>
</dbReference>
<accession>A0ABR9KU66</accession>
<dbReference type="InterPro" id="IPR036291">
    <property type="entry name" value="NAD(P)-bd_dom_sf"/>
</dbReference>
<dbReference type="Gene3D" id="3.90.25.10">
    <property type="entry name" value="UDP-galactose 4-epimerase, domain 1"/>
    <property type="match status" value="1"/>
</dbReference>
<name>A0ABR9KU66_9ACTN</name>
<keyword evidence="2" id="KW-1185">Reference proteome</keyword>
<protein>
    <submittedName>
        <fullName evidence="1">Uncharacterized protein YbjT (DUF2867 family)</fullName>
    </submittedName>
</protein>
<comment type="caution">
    <text evidence="1">The sequence shown here is derived from an EMBL/GenBank/DDBJ whole genome shotgun (WGS) entry which is preliminary data.</text>
</comment>
<evidence type="ECO:0000313" key="1">
    <source>
        <dbReference type="EMBL" id="MBE1565271.1"/>
    </source>
</evidence>
<organism evidence="1 2">
    <name type="scientific">Nonomuraea africana</name>
    <dbReference type="NCBI Taxonomy" id="46171"/>
    <lineage>
        <taxon>Bacteria</taxon>
        <taxon>Bacillati</taxon>
        <taxon>Actinomycetota</taxon>
        <taxon>Actinomycetes</taxon>
        <taxon>Streptosporangiales</taxon>
        <taxon>Streptosporangiaceae</taxon>
        <taxon>Nonomuraea</taxon>
    </lineage>
</organism>
<dbReference type="Proteomes" id="UP000661607">
    <property type="component" value="Unassembled WGS sequence"/>
</dbReference>